<name>A7NKQ5_ROSCS</name>
<dbReference type="KEGG" id="rca:Rcas_1987"/>
<dbReference type="CDD" id="cd06223">
    <property type="entry name" value="PRTases_typeI"/>
    <property type="match status" value="1"/>
</dbReference>
<dbReference type="EMBL" id="CP000804">
    <property type="protein sequence ID" value="ABU58075.1"/>
    <property type="molecule type" value="Genomic_DNA"/>
</dbReference>
<feature type="binding site" description="in other chain" evidence="6">
    <location>
        <begin position="120"/>
        <end position="128"/>
    </location>
    <ligand>
        <name>5-phospho-alpha-D-ribose 1-diphosphate</name>
        <dbReference type="ChEBI" id="CHEBI:58017"/>
        <note>ligand shared between dimeric partners</note>
    </ligand>
</feature>
<dbReference type="InterPro" id="IPR023031">
    <property type="entry name" value="OPRT"/>
</dbReference>
<dbReference type="GO" id="GO:0044205">
    <property type="term" value="P:'de novo' UMP biosynthetic process"/>
    <property type="evidence" value="ECO:0007669"/>
    <property type="project" value="UniProtKB-UniRule"/>
</dbReference>
<comment type="cofactor">
    <cofactor evidence="6">
        <name>Mg(2+)</name>
        <dbReference type="ChEBI" id="CHEBI:18420"/>
    </cofactor>
</comment>
<dbReference type="OrthoDB" id="9803963at2"/>
<feature type="binding site" evidence="6">
    <location>
        <position position="100"/>
    </location>
    <ligand>
        <name>5-phospho-alpha-D-ribose 1-diphosphate</name>
        <dbReference type="ChEBI" id="CHEBI:58017"/>
        <note>ligand shared between dimeric partners</note>
    </ligand>
</feature>
<evidence type="ECO:0000256" key="5">
    <source>
        <dbReference type="ARBA" id="ARBA00022975"/>
    </source>
</evidence>
<feature type="binding site" evidence="6">
    <location>
        <position position="124"/>
    </location>
    <ligand>
        <name>orotate</name>
        <dbReference type="ChEBI" id="CHEBI:30839"/>
    </ligand>
</feature>
<accession>A7NKQ5</accession>
<dbReference type="STRING" id="383372.Rcas_1987"/>
<gene>
    <name evidence="6" type="primary">pyrE</name>
    <name evidence="8" type="ordered locus">Rcas_1987</name>
</gene>
<evidence type="ECO:0000256" key="2">
    <source>
        <dbReference type="ARBA" id="ARBA00011971"/>
    </source>
</evidence>
<keyword evidence="5 6" id="KW-0665">Pyrimidine biosynthesis</keyword>
<comment type="subunit">
    <text evidence="6">Homodimer.</text>
</comment>
<dbReference type="AlphaFoldDB" id="A7NKQ5"/>
<dbReference type="InterPro" id="IPR029057">
    <property type="entry name" value="PRTase-like"/>
</dbReference>
<dbReference type="GO" id="GO:0019856">
    <property type="term" value="P:pyrimidine nucleobase biosynthetic process"/>
    <property type="evidence" value="ECO:0007669"/>
    <property type="project" value="TreeGrafter"/>
</dbReference>
<dbReference type="EC" id="2.4.2.10" evidence="2 6"/>
<dbReference type="PANTHER" id="PTHR19278:SF9">
    <property type="entry name" value="URIDINE 5'-MONOPHOSPHATE SYNTHASE"/>
    <property type="match status" value="1"/>
</dbReference>
<dbReference type="HOGENOM" id="CLU_074878_1_1_0"/>
<dbReference type="InterPro" id="IPR000836">
    <property type="entry name" value="PRTase_dom"/>
</dbReference>
<comment type="similarity">
    <text evidence="6">Belongs to the purine/pyrimidine phosphoribosyltransferase family. PyrE subfamily.</text>
</comment>
<keyword evidence="3 6" id="KW-0328">Glycosyltransferase</keyword>
<comment type="caution">
    <text evidence="6">Lacks conserved residue(s) required for the propagation of feature annotation.</text>
</comment>
<evidence type="ECO:0000259" key="7">
    <source>
        <dbReference type="Pfam" id="PF00156"/>
    </source>
</evidence>
<feature type="binding site" evidence="6">
    <location>
        <position position="98"/>
    </location>
    <ligand>
        <name>5-phospho-alpha-D-ribose 1-diphosphate</name>
        <dbReference type="ChEBI" id="CHEBI:58017"/>
        <note>ligand shared between dimeric partners</note>
    </ligand>
</feature>
<evidence type="ECO:0000256" key="4">
    <source>
        <dbReference type="ARBA" id="ARBA00022679"/>
    </source>
</evidence>
<comment type="function">
    <text evidence="6">Catalyzes the transfer of a ribosyl phosphate group from 5-phosphoribose 1-diphosphate to orotate, leading to the formation of orotidine monophosphate (OMP).</text>
</comment>
<dbReference type="HAMAP" id="MF_01208">
    <property type="entry name" value="PyrE"/>
    <property type="match status" value="1"/>
</dbReference>
<reference evidence="8 9" key="1">
    <citation type="submission" date="2007-08" db="EMBL/GenBank/DDBJ databases">
        <title>Complete sequence of Roseiflexus castenholzii DSM 13941.</title>
        <authorList>
            <consortium name="US DOE Joint Genome Institute"/>
            <person name="Copeland A."/>
            <person name="Lucas S."/>
            <person name="Lapidus A."/>
            <person name="Barry K."/>
            <person name="Glavina del Rio T."/>
            <person name="Dalin E."/>
            <person name="Tice H."/>
            <person name="Pitluck S."/>
            <person name="Thompson L.S."/>
            <person name="Brettin T."/>
            <person name="Bruce D."/>
            <person name="Detter J.C."/>
            <person name="Han C."/>
            <person name="Tapia R."/>
            <person name="Schmutz J."/>
            <person name="Larimer F."/>
            <person name="Land M."/>
            <person name="Hauser L."/>
            <person name="Kyrpides N."/>
            <person name="Mikhailova N."/>
            <person name="Bryant D.A."/>
            <person name="Hanada S."/>
            <person name="Tsukatani Y."/>
            <person name="Richardson P."/>
        </authorList>
    </citation>
    <scope>NUCLEOTIDE SEQUENCE [LARGE SCALE GENOMIC DNA]</scope>
    <source>
        <strain evidence="9">DSM 13941 / HLO8</strain>
    </source>
</reference>
<evidence type="ECO:0000313" key="8">
    <source>
        <dbReference type="EMBL" id="ABU58075.1"/>
    </source>
</evidence>
<dbReference type="GO" id="GO:0000287">
    <property type="term" value="F:magnesium ion binding"/>
    <property type="evidence" value="ECO:0007669"/>
    <property type="project" value="UniProtKB-UniRule"/>
</dbReference>
<dbReference type="eggNOG" id="COG0461">
    <property type="taxonomic scope" value="Bacteria"/>
</dbReference>
<proteinExistence type="inferred from homology"/>
<dbReference type="PANTHER" id="PTHR19278">
    <property type="entry name" value="OROTATE PHOSPHORIBOSYLTRANSFERASE"/>
    <property type="match status" value="1"/>
</dbReference>
<dbReference type="Proteomes" id="UP000000263">
    <property type="component" value="Chromosome"/>
</dbReference>
<keyword evidence="4 6" id="KW-0808">Transferase</keyword>
<dbReference type="SUPFAM" id="SSF53271">
    <property type="entry name" value="PRTase-like"/>
    <property type="match status" value="1"/>
</dbReference>
<dbReference type="Pfam" id="PF00156">
    <property type="entry name" value="Pribosyltran"/>
    <property type="match status" value="1"/>
</dbReference>
<dbReference type="Gene3D" id="3.40.50.2020">
    <property type="match status" value="1"/>
</dbReference>
<comment type="pathway">
    <text evidence="1 6">Pyrimidine metabolism; UMP biosynthesis via de novo pathway; UMP from orotate: step 1/2.</text>
</comment>
<feature type="binding site" evidence="6">
    <location>
        <position position="94"/>
    </location>
    <ligand>
        <name>5-phospho-alpha-D-ribose 1-diphosphate</name>
        <dbReference type="ChEBI" id="CHEBI:58017"/>
        <note>ligand shared between dimeric partners</note>
    </ligand>
</feature>
<keyword evidence="6" id="KW-0460">Magnesium</keyword>
<evidence type="ECO:0000256" key="3">
    <source>
        <dbReference type="ARBA" id="ARBA00022676"/>
    </source>
</evidence>
<protein>
    <recommendedName>
        <fullName evidence="2 6">Orotate phosphoribosyltransferase</fullName>
        <shortName evidence="6">OPRT</shortName>
        <shortName evidence="6">OPRTase</shortName>
        <ecNumber evidence="2 6">2.4.2.10</ecNumber>
    </recommendedName>
</protein>
<dbReference type="UniPathway" id="UPA00070">
    <property type="reaction ID" value="UER00119"/>
</dbReference>
<sequence>MTTDIAYEIAATLLEAGALLIRPREPFIFASGLRSPIYCDNRMLLGDVAARRIVTRGFAAQCADAQVVAGPATGGIAWAAWVAEALSIPMAYVRSGAKGHGRGRQVEGATVRDRRVALLEDTVSTGESALQAADALRAEGALVTHCVCIFTWGWADTEARFAAAHLHLVPLATLPAVLDVAQRTGRLTPEARALVESWAANPRAWMPPEA</sequence>
<evidence type="ECO:0000256" key="6">
    <source>
        <dbReference type="HAMAP-Rule" id="MF_01208"/>
    </source>
</evidence>
<evidence type="ECO:0000256" key="1">
    <source>
        <dbReference type="ARBA" id="ARBA00004889"/>
    </source>
</evidence>
<comment type="catalytic activity">
    <reaction evidence="6">
        <text>orotidine 5'-phosphate + diphosphate = orotate + 5-phospho-alpha-D-ribose 1-diphosphate</text>
        <dbReference type="Rhea" id="RHEA:10380"/>
        <dbReference type="ChEBI" id="CHEBI:30839"/>
        <dbReference type="ChEBI" id="CHEBI:33019"/>
        <dbReference type="ChEBI" id="CHEBI:57538"/>
        <dbReference type="ChEBI" id="CHEBI:58017"/>
        <dbReference type="EC" id="2.4.2.10"/>
    </reaction>
</comment>
<organism evidence="8 9">
    <name type="scientific">Roseiflexus castenholzii (strain DSM 13941 / HLO8)</name>
    <dbReference type="NCBI Taxonomy" id="383372"/>
    <lineage>
        <taxon>Bacteria</taxon>
        <taxon>Bacillati</taxon>
        <taxon>Chloroflexota</taxon>
        <taxon>Chloroflexia</taxon>
        <taxon>Chloroflexales</taxon>
        <taxon>Roseiflexineae</taxon>
        <taxon>Roseiflexaceae</taxon>
        <taxon>Roseiflexus</taxon>
    </lineage>
</organism>
<evidence type="ECO:0000313" key="9">
    <source>
        <dbReference type="Proteomes" id="UP000000263"/>
    </source>
</evidence>
<keyword evidence="9" id="KW-1185">Reference proteome</keyword>
<dbReference type="GO" id="GO:0004588">
    <property type="term" value="F:orotate phosphoribosyltransferase activity"/>
    <property type="evidence" value="ECO:0007669"/>
    <property type="project" value="UniProtKB-UniRule"/>
</dbReference>
<dbReference type="RefSeq" id="WP_012120499.1">
    <property type="nucleotide sequence ID" value="NC_009767.1"/>
</dbReference>
<feature type="domain" description="Phosphoribosyltransferase" evidence="7">
    <location>
        <begin position="55"/>
        <end position="150"/>
    </location>
</feature>